<evidence type="ECO:0008006" key="4">
    <source>
        <dbReference type="Google" id="ProtNLM"/>
    </source>
</evidence>
<name>A0A1M5SU10_9BRAD</name>
<evidence type="ECO:0000256" key="1">
    <source>
        <dbReference type="SAM" id="MobiDB-lite"/>
    </source>
</evidence>
<dbReference type="Proteomes" id="UP000190675">
    <property type="component" value="Chromosome I"/>
</dbReference>
<protein>
    <recommendedName>
        <fullName evidence="4">Transposase</fullName>
    </recommendedName>
</protein>
<organism evidence="2 3">
    <name type="scientific">Bradyrhizobium erythrophlei</name>
    <dbReference type="NCBI Taxonomy" id="1437360"/>
    <lineage>
        <taxon>Bacteria</taxon>
        <taxon>Pseudomonadati</taxon>
        <taxon>Pseudomonadota</taxon>
        <taxon>Alphaproteobacteria</taxon>
        <taxon>Hyphomicrobiales</taxon>
        <taxon>Nitrobacteraceae</taxon>
        <taxon>Bradyrhizobium</taxon>
    </lineage>
</organism>
<dbReference type="EMBL" id="LT670818">
    <property type="protein sequence ID" value="SHH41970.1"/>
    <property type="molecule type" value="Genomic_DNA"/>
</dbReference>
<evidence type="ECO:0000313" key="2">
    <source>
        <dbReference type="EMBL" id="SHH41970.1"/>
    </source>
</evidence>
<gene>
    <name evidence="2" type="ORF">SAMN05444169_7370</name>
</gene>
<proteinExistence type="predicted"/>
<dbReference type="AlphaFoldDB" id="A0A1M5SU10"/>
<accession>A0A1M5SU10</accession>
<sequence length="67" mass="8072">MSENDCSTMEMYCLERVRLEPLNRGKWIAQAERWHELARAQNSWRLQKRPLQQSMHTEPMATQRQQG</sequence>
<feature type="region of interest" description="Disordered" evidence="1">
    <location>
        <begin position="45"/>
        <end position="67"/>
    </location>
</feature>
<reference evidence="2 3" key="1">
    <citation type="submission" date="2016-11" db="EMBL/GenBank/DDBJ databases">
        <authorList>
            <person name="Jaros S."/>
            <person name="Januszkiewicz K."/>
            <person name="Wedrychowicz H."/>
        </authorList>
    </citation>
    <scope>NUCLEOTIDE SEQUENCE [LARGE SCALE GENOMIC DNA]</scope>
    <source>
        <strain evidence="2 3">GAS242</strain>
    </source>
</reference>
<evidence type="ECO:0000313" key="3">
    <source>
        <dbReference type="Proteomes" id="UP000190675"/>
    </source>
</evidence>